<dbReference type="InterPro" id="IPR027417">
    <property type="entry name" value="P-loop_NTPase"/>
</dbReference>
<accession>A0A0F9JYV2</accession>
<protein>
    <submittedName>
        <fullName evidence="1">Uncharacterized protein</fullName>
    </submittedName>
</protein>
<dbReference type="EMBL" id="LAZR01016535">
    <property type="protein sequence ID" value="KKM04078.1"/>
    <property type="molecule type" value="Genomic_DNA"/>
</dbReference>
<evidence type="ECO:0000313" key="1">
    <source>
        <dbReference type="EMBL" id="KKM04078.1"/>
    </source>
</evidence>
<dbReference type="Gene3D" id="3.40.50.300">
    <property type="entry name" value="P-loop containing nucleotide triphosphate hydrolases"/>
    <property type="match status" value="1"/>
</dbReference>
<gene>
    <name evidence="1" type="ORF">LCGC14_1767830</name>
</gene>
<name>A0A0F9JYV2_9ZZZZ</name>
<sequence>MNNGNLIKQSLGLVGTNGRAARIGMIWATQSYGKVSDSIRDNTKYLFVSRMKDAKEVNEVKKDFQIPKSMEKDILKLKKNLFSIKTNYPVQC</sequence>
<proteinExistence type="predicted"/>
<comment type="caution">
    <text evidence="1">The sequence shown here is derived from an EMBL/GenBank/DDBJ whole genome shotgun (WGS) entry which is preliminary data.</text>
</comment>
<organism evidence="1">
    <name type="scientific">marine sediment metagenome</name>
    <dbReference type="NCBI Taxonomy" id="412755"/>
    <lineage>
        <taxon>unclassified sequences</taxon>
        <taxon>metagenomes</taxon>
        <taxon>ecological metagenomes</taxon>
    </lineage>
</organism>
<reference evidence="1" key="1">
    <citation type="journal article" date="2015" name="Nature">
        <title>Complex archaea that bridge the gap between prokaryotes and eukaryotes.</title>
        <authorList>
            <person name="Spang A."/>
            <person name="Saw J.H."/>
            <person name="Jorgensen S.L."/>
            <person name="Zaremba-Niedzwiedzka K."/>
            <person name="Martijn J."/>
            <person name="Lind A.E."/>
            <person name="van Eijk R."/>
            <person name="Schleper C."/>
            <person name="Guy L."/>
            <person name="Ettema T.J."/>
        </authorList>
    </citation>
    <scope>NUCLEOTIDE SEQUENCE</scope>
</reference>
<dbReference type="AlphaFoldDB" id="A0A0F9JYV2"/>